<dbReference type="RefSeq" id="WP_145281664.1">
    <property type="nucleotide sequence ID" value="NZ_CP036318.1"/>
</dbReference>
<gene>
    <name evidence="3" type="ORF">Mal33_01340</name>
</gene>
<dbReference type="GO" id="GO:0030674">
    <property type="term" value="F:protein-macromolecule adaptor activity"/>
    <property type="evidence" value="ECO:0007669"/>
    <property type="project" value="InterPro"/>
</dbReference>
<accession>A0A518IM87</accession>
<dbReference type="InterPro" id="IPR007131">
    <property type="entry name" value="SHD1"/>
</dbReference>
<dbReference type="GO" id="GO:0043130">
    <property type="term" value="F:ubiquitin binding"/>
    <property type="evidence" value="ECO:0007669"/>
    <property type="project" value="InterPro"/>
</dbReference>
<dbReference type="NCBIfam" id="NF033223">
    <property type="entry name" value="YHYH_alt"/>
    <property type="match status" value="1"/>
</dbReference>
<evidence type="ECO:0000313" key="3">
    <source>
        <dbReference type="EMBL" id="QDV54185.1"/>
    </source>
</evidence>
<sequence length="266" mass="30384">MGRVKEGQHGGGDRSISCDSRRRVRGWICRSALAFVFLIGGLSTCDAHSGGLDSNGGHRDSKNGGYHFHSHSPQAYVPTQNIVPAMMYRTPSYRTTARSSASIRYRSHARTRAKADGMYEDQDDSDSRAESRPSESSKIRRLQEMREPGREVKYLFHHVRLHPYEVSEFEENGVFWKVSLASGYNVNLRKSDIVRIDSVDPMDFRTWVDASGRFSTIAKYVDLQSRTLQLDRHSESGRLRIPLNRISKFDQAHVHKIKLIQTDKNR</sequence>
<name>A0A518IM87_9BACT</name>
<reference evidence="3 4" key="1">
    <citation type="submission" date="2019-02" db="EMBL/GenBank/DDBJ databases">
        <title>Deep-cultivation of Planctomycetes and their phenomic and genomic characterization uncovers novel biology.</title>
        <authorList>
            <person name="Wiegand S."/>
            <person name="Jogler M."/>
            <person name="Boedeker C."/>
            <person name="Pinto D."/>
            <person name="Vollmers J."/>
            <person name="Rivas-Marin E."/>
            <person name="Kohn T."/>
            <person name="Peeters S.H."/>
            <person name="Heuer A."/>
            <person name="Rast P."/>
            <person name="Oberbeckmann S."/>
            <person name="Bunk B."/>
            <person name="Jeske O."/>
            <person name="Meyerdierks A."/>
            <person name="Storesund J.E."/>
            <person name="Kallscheuer N."/>
            <person name="Luecker S."/>
            <person name="Lage O.M."/>
            <person name="Pohl T."/>
            <person name="Merkel B.J."/>
            <person name="Hornburger P."/>
            <person name="Mueller R.-W."/>
            <person name="Bruemmer F."/>
            <person name="Labrenz M."/>
            <person name="Spormann A.M."/>
            <person name="Op den Camp H."/>
            <person name="Overmann J."/>
            <person name="Amann R."/>
            <person name="Jetten M.S.M."/>
            <person name="Mascher T."/>
            <person name="Medema M.H."/>
            <person name="Devos D.P."/>
            <person name="Kaster A.-K."/>
            <person name="Ovreas L."/>
            <person name="Rohde M."/>
            <person name="Galperin M.Y."/>
            <person name="Jogler C."/>
        </authorList>
    </citation>
    <scope>NUCLEOTIDE SEQUENCE [LARGE SCALE GENOMIC DNA]</scope>
    <source>
        <strain evidence="3 4">Mal33</strain>
    </source>
</reference>
<evidence type="ECO:0000256" key="1">
    <source>
        <dbReference type="SAM" id="MobiDB-lite"/>
    </source>
</evidence>
<feature type="domain" description="SLA1 homology" evidence="2">
    <location>
        <begin position="200"/>
        <end position="257"/>
    </location>
</feature>
<dbReference type="GO" id="GO:0008092">
    <property type="term" value="F:cytoskeletal protein binding"/>
    <property type="evidence" value="ECO:0007669"/>
    <property type="project" value="InterPro"/>
</dbReference>
<dbReference type="Pfam" id="PF03983">
    <property type="entry name" value="SHD1"/>
    <property type="match status" value="1"/>
</dbReference>
<feature type="region of interest" description="Disordered" evidence="1">
    <location>
        <begin position="99"/>
        <end position="144"/>
    </location>
</feature>
<protein>
    <recommendedName>
        <fullName evidence="2">SLA1 homology domain-containing protein</fullName>
    </recommendedName>
</protein>
<evidence type="ECO:0000259" key="2">
    <source>
        <dbReference type="Pfam" id="PF03983"/>
    </source>
</evidence>
<organism evidence="3 4">
    <name type="scientific">Rosistilla oblonga</name>
    <dbReference type="NCBI Taxonomy" id="2527990"/>
    <lineage>
        <taxon>Bacteria</taxon>
        <taxon>Pseudomonadati</taxon>
        <taxon>Planctomycetota</taxon>
        <taxon>Planctomycetia</taxon>
        <taxon>Pirellulales</taxon>
        <taxon>Pirellulaceae</taxon>
        <taxon>Rosistilla</taxon>
    </lineage>
</organism>
<dbReference type="Proteomes" id="UP000316770">
    <property type="component" value="Chromosome"/>
</dbReference>
<dbReference type="GO" id="GO:0042802">
    <property type="term" value="F:identical protein binding"/>
    <property type="evidence" value="ECO:0007669"/>
    <property type="project" value="InterPro"/>
</dbReference>
<dbReference type="Gene3D" id="2.30.30.700">
    <property type="entry name" value="SLA1 homology domain 1"/>
    <property type="match status" value="1"/>
</dbReference>
<dbReference type="EMBL" id="CP036318">
    <property type="protein sequence ID" value="QDV54185.1"/>
    <property type="molecule type" value="Genomic_DNA"/>
</dbReference>
<feature type="compositionally biased region" description="Basic and acidic residues" evidence="1">
    <location>
        <begin position="125"/>
        <end position="144"/>
    </location>
</feature>
<evidence type="ECO:0000313" key="4">
    <source>
        <dbReference type="Proteomes" id="UP000316770"/>
    </source>
</evidence>
<proteinExistence type="predicted"/>
<dbReference type="InterPro" id="IPR047773">
    <property type="entry name" value="YHYH_dom_bact"/>
</dbReference>
<dbReference type="AlphaFoldDB" id="A0A518IM87"/>
<keyword evidence="4" id="KW-1185">Reference proteome</keyword>